<feature type="domain" description="Glycosyl hydrolase family 13 catalytic" evidence="4">
    <location>
        <begin position="27"/>
        <end position="414"/>
    </location>
</feature>
<dbReference type="SMART" id="SM00642">
    <property type="entry name" value="Aamy"/>
    <property type="match status" value="1"/>
</dbReference>
<evidence type="ECO:0000256" key="3">
    <source>
        <dbReference type="ARBA" id="ARBA00023295"/>
    </source>
</evidence>
<dbReference type="SUPFAM" id="SSF51011">
    <property type="entry name" value="Glycosyl hydrolase domain"/>
    <property type="match status" value="1"/>
</dbReference>
<dbReference type="AlphaFoldDB" id="A0A1H3IIC5"/>
<dbReference type="InterPro" id="IPR017853">
    <property type="entry name" value="GH"/>
</dbReference>
<name>A0A1H3IIC5_9RHOB</name>
<evidence type="ECO:0000313" key="6">
    <source>
        <dbReference type="Proteomes" id="UP000199286"/>
    </source>
</evidence>
<dbReference type="PANTHER" id="PTHR10357:SF179">
    <property type="entry name" value="NEUTRAL AND BASIC AMINO ACID TRANSPORT PROTEIN RBAT"/>
    <property type="match status" value="1"/>
</dbReference>
<keyword evidence="2" id="KW-0378">Hydrolase</keyword>
<dbReference type="Proteomes" id="UP000199286">
    <property type="component" value="Unassembled WGS sequence"/>
</dbReference>
<dbReference type="FunFam" id="3.90.400.10:FF:000002">
    <property type="entry name" value="Sucrose isomerase"/>
    <property type="match status" value="1"/>
</dbReference>
<dbReference type="Pfam" id="PF00128">
    <property type="entry name" value="Alpha-amylase"/>
    <property type="match status" value="1"/>
</dbReference>
<gene>
    <name evidence="5" type="ORF">SAMN05444340_10588</name>
</gene>
<dbReference type="InterPro" id="IPR013780">
    <property type="entry name" value="Glyco_hydro_b"/>
</dbReference>
<evidence type="ECO:0000256" key="1">
    <source>
        <dbReference type="ARBA" id="ARBA00008061"/>
    </source>
</evidence>
<evidence type="ECO:0000259" key="4">
    <source>
        <dbReference type="SMART" id="SM00642"/>
    </source>
</evidence>
<evidence type="ECO:0000313" key="5">
    <source>
        <dbReference type="EMBL" id="SDY27450.1"/>
    </source>
</evidence>
<dbReference type="PANTHER" id="PTHR10357">
    <property type="entry name" value="ALPHA-AMYLASE FAMILY MEMBER"/>
    <property type="match status" value="1"/>
</dbReference>
<dbReference type="InterPro" id="IPR045857">
    <property type="entry name" value="O16G_dom_2"/>
</dbReference>
<reference evidence="5 6" key="1">
    <citation type="submission" date="2016-10" db="EMBL/GenBank/DDBJ databases">
        <authorList>
            <person name="de Groot N.N."/>
        </authorList>
    </citation>
    <scope>NUCLEOTIDE SEQUENCE [LARGE SCALE GENOMIC DNA]</scope>
    <source>
        <strain evidence="5 6">DSM 26880</strain>
    </source>
</reference>
<comment type="similarity">
    <text evidence="1">Belongs to the glycosyl hydrolase 13 family.</text>
</comment>
<dbReference type="Gene3D" id="2.60.40.1180">
    <property type="entry name" value="Golgi alpha-mannosidase II"/>
    <property type="match status" value="1"/>
</dbReference>
<dbReference type="EMBL" id="FNPF01000005">
    <property type="protein sequence ID" value="SDY27450.1"/>
    <property type="molecule type" value="Genomic_DNA"/>
</dbReference>
<dbReference type="GO" id="GO:0009313">
    <property type="term" value="P:oligosaccharide catabolic process"/>
    <property type="evidence" value="ECO:0007669"/>
    <property type="project" value="TreeGrafter"/>
</dbReference>
<keyword evidence="6" id="KW-1185">Reference proteome</keyword>
<dbReference type="RefSeq" id="WP_089882097.1">
    <property type="nucleotide sequence ID" value="NZ_FNPF01000005.1"/>
</dbReference>
<evidence type="ECO:0000256" key="2">
    <source>
        <dbReference type="ARBA" id="ARBA00022801"/>
    </source>
</evidence>
<proteinExistence type="inferred from homology"/>
<organism evidence="5 6">
    <name type="scientific">Citreimonas salinaria</name>
    <dbReference type="NCBI Taxonomy" id="321339"/>
    <lineage>
        <taxon>Bacteria</taxon>
        <taxon>Pseudomonadati</taxon>
        <taxon>Pseudomonadota</taxon>
        <taxon>Alphaproteobacteria</taxon>
        <taxon>Rhodobacterales</taxon>
        <taxon>Roseobacteraceae</taxon>
        <taxon>Citreimonas</taxon>
    </lineage>
</organism>
<dbReference type="CDD" id="cd11330">
    <property type="entry name" value="AmyAc_OligoGlu"/>
    <property type="match status" value="1"/>
</dbReference>
<dbReference type="GO" id="GO:0004556">
    <property type="term" value="F:alpha-amylase activity"/>
    <property type="evidence" value="ECO:0007669"/>
    <property type="project" value="TreeGrafter"/>
</dbReference>
<dbReference type="InterPro" id="IPR006047">
    <property type="entry name" value="GH13_cat_dom"/>
</dbReference>
<dbReference type="SUPFAM" id="SSF51445">
    <property type="entry name" value="(Trans)glycosidases"/>
    <property type="match status" value="1"/>
</dbReference>
<protein>
    <submittedName>
        <fullName evidence="5">Alpha-glucosidase</fullName>
    </submittedName>
</protein>
<dbReference type="STRING" id="321339.SAMN05444340_10588"/>
<dbReference type="OrthoDB" id="9805159at2"/>
<sequence length="564" mass="63806">MKAKAESDLRTVHNPDPEWWRGAVIYQIYPRSFQDSNGDGIGDLLGIARRLPYVASLGVDAVWISPFFTSPMKDFGYDVSDYYDVDPMFGSLADFDHLVRAAHDHHLKVFIDLVLSHTSDEHPWFRESRSSRDNPKANWYVWADARPDGTPPNNWLSIFGGSSWQWDTTRCQYYLHNFLQAQPDLNFHEPEVQKTLLEVARFWLDRGVDGFRLDTVNFYTHDAQLRNNPPLSADQRNPITAPAVNPYTWQDHLYDKTQPENLVFLRKMRALLNEYDAAAVGEVSDDQRGLEILGEYTTGGDLLNMSYAFDLLSAHAPSAAYIAKVTENLHRVAGLGWACWAFSNHDVPRHGTRWKLSEAGYRCYLTLMMCLRGSVCLYQGEELGLPEAEIAFEDLQDPYGKTMWPAFKGRDGCRTPMVWDASNQNGGFSSVRPWLPVNHDHLNRAVATQEHDPAAVLHHYRRAVSFRRNHPALRKGSLTDIGADGTVLRFVREYDGEFMFCAFNLSGEPAVTDMPEGKWHQVGIDLGSAGPAPDGRLHLGPWQPALALRATHDKKGGRGWQTSG</sequence>
<accession>A0A1H3IIC5</accession>
<dbReference type="Gene3D" id="3.90.400.10">
    <property type="entry name" value="Oligo-1,6-glucosidase, Domain 2"/>
    <property type="match status" value="1"/>
</dbReference>
<dbReference type="Gene3D" id="3.20.20.80">
    <property type="entry name" value="Glycosidases"/>
    <property type="match status" value="1"/>
</dbReference>
<keyword evidence="3" id="KW-0326">Glycosidase</keyword>